<protein>
    <submittedName>
        <fullName evidence="7">Alpha/Beta hydrolase protein</fullName>
    </submittedName>
</protein>
<keyword evidence="5" id="KW-1133">Transmembrane helix</keyword>
<proteinExistence type="inferred from homology"/>
<comment type="caution">
    <text evidence="7">The sequence shown here is derived from an EMBL/GenBank/DDBJ whole genome shotgun (WGS) entry which is preliminary data.</text>
</comment>
<evidence type="ECO:0000256" key="1">
    <source>
        <dbReference type="ARBA" id="ARBA00010515"/>
    </source>
</evidence>
<keyword evidence="5" id="KW-0812">Transmembrane</keyword>
<dbReference type="InterPro" id="IPR013094">
    <property type="entry name" value="AB_hydrolase_3"/>
</dbReference>
<feature type="transmembrane region" description="Helical" evidence="5">
    <location>
        <begin position="147"/>
        <end position="165"/>
    </location>
</feature>
<dbReference type="PANTHER" id="PTHR48081:SF2">
    <property type="entry name" value="ALPHA_BETA-HYDROLASE"/>
    <property type="match status" value="1"/>
</dbReference>
<dbReference type="InterPro" id="IPR050300">
    <property type="entry name" value="GDXG_lipolytic_enzyme"/>
</dbReference>
<feature type="transmembrane region" description="Helical" evidence="5">
    <location>
        <begin position="22"/>
        <end position="44"/>
    </location>
</feature>
<comment type="similarity">
    <text evidence="1">Belongs to the 'GDXG' lipolytic enzyme family.</text>
</comment>
<dbReference type="PROSITE" id="PS01174">
    <property type="entry name" value="LIPASE_GDXG_SER"/>
    <property type="match status" value="1"/>
</dbReference>
<accession>A0A9P7ZG74</accession>
<dbReference type="AlphaFoldDB" id="A0A9P7ZG74"/>
<keyword evidence="5" id="KW-0472">Membrane</keyword>
<sequence>MILGPVSLIDCLVFVVFLAPQLILHVGLIRTVLVAGSCLPFLICKLPVELVKQRFIDRQKDAWTASSTFFEDLVIRCVRYAFANVPNSVGRIFFSKWVAMPFLRWRMLRHGFVRSPVCYKEYVSGKGRDQMRGIWVMHRPEQPPDLVLYYLHGGGFAMGSAYFYLEFLMVWHALLLEAGYKNPAIFALEYTLVPDDIYPRQIHEALSGYQHVLDYAKSASKVCVAGDSAGGCIVLSLLHELGNQKRTQKRRNASQGGLTGPRPPMLPLPRMATLISPWVTLMTHRHRESKVDFLDRKTLWKYAHEYAGESMINQSPASPGSCIDDALWLAACPEKGYHVMYGEEEVFAPDIEHFLQELKRLGLEVRGQKIEAGIHAWPVASLFLSNTRERRLHGLRCMVNEIHCRMDRHGMMNGNKRSD</sequence>
<feature type="domain" description="Alpha/beta hydrolase fold-3" evidence="6">
    <location>
        <begin position="149"/>
        <end position="377"/>
    </location>
</feature>
<dbReference type="SUPFAM" id="SSF53474">
    <property type="entry name" value="alpha/beta-Hydrolases"/>
    <property type="match status" value="1"/>
</dbReference>
<dbReference type="RefSeq" id="XP_046115452.1">
    <property type="nucleotide sequence ID" value="XM_046258658.1"/>
</dbReference>
<keyword evidence="2 7" id="KW-0378">Hydrolase</keyword>
<evidence type="ECO:0000256" key="4">
    <source>
        <dbReference type="SAM" id="MobiDB-lite"/>
    </source>
</evidence>
<dbReference type="GO" id="GO:0016787">
    <property type="term" value="F:hydrolase activity"/>
    <property type="evidence" value="ECO:0007669"/>
    <property type="project" value="UniProtKB-KW"/>
</dbReference>
<dbReference type="InterPro" id="IPR033140">
    <property type="entry name" value="Lipase_GDXG_put_SER_AS"/>
</dbReference>
<evidence type="ECO:0000313" key="8">
    <source>
        <dbReference type="Proteomes" id="UP000887229"/>
    </source>
</evidence>
<evidence type="ECO:0000313" key="7">
    <source>
        <dbReference type="EMBL" id="KAG9251528.1"/>
    </source>
</evidence>
<dbReference type="Gene3D" id="3.40.50.1820">
    <property type="entry name" value="alpha/beta hydrolase"/>
    <property type="match status" value="1"/>
</dbReference>
<dbReference type="GeneID" id="70289561"/>
<keyword evidence="8" id="KW-1185">Reference proteome</keyword>
<evidence type="ECO:0000256" key="2">
    <source>
        <dbReference type="ARBA" id="ARBA00022801"/>
    </source>
</evidence>
<dbReference type="Proteomes" id="UP000887229">
    <property type="component" value="Unassembled WGS sequence"/>
</dbReference>
<reference evidence="7" key="1">
    <citation type="journal article" date="2021" name="IMA Fungus">
        <title>Genomic characterization of three marine fungi, including Emericellopsis atlantica sp. nov. with signatures of a generalist lifestyle and marine biomass degradation.</title>
        <authorList>
            <person name="Hagestad O.C."/>
            <person name="Hou L."/>
            <person name="Andersen J.H."/>
            <person name="Hansen E.H."/>
            <person name="Altermark B."/>
            <person name="Li C."/>
            <person name="Kuhnert E."/>
            <person name="Cox R.J."/>
            <person name="Crous P.W."/>
            <person name="Spatafora J.W."/>
            <person name="Lail K."/>
            <person name="Amirebrahimi M."/>
            <person name="Lipzen A."/>
            <person name="Pangilinan J."/>
            <person name="Andreopoulos W."/>
            <person name="Hayes R.D."/>
            <person name="Ng V."/>
            <person name="Grigoriev I.V."/>
            <person name="Jackson S.A."/>
            <person name="Sutton T.D.S."/>
            <person name="Dobson A.D.W."/>
            <person name="Rama T."/>
        </authorList>
    </citation>
    <scope>NUCLEOTIDE SEQUENCE</scope>
    <source>
        <strain evidence="7">TS7</strain>
    </source>
</reference>
<evidence type="ECO:0000256" key="5">
    <source>
        <dbReference type="SAM" id="Phobius"/>
    </source>
</evidence>
<organism evidence="7 8">
    <name type="scientific">Emericellopsis atlantica</name>
    <dbReference type="NCBI Taxonomy" id="2614577"/>
    <lineage>
        <taxon>Eukaryota</taxon>
        <taxon>Fungi</taxon>
        <taxon>Dikarya</taxon>
        <taxon>Ascomycota</taxon>
        <taxon>Pezizomycotina</taxon>
        <taxon>Sordariomycetes</taxon>
        <taxon>Hypocreomycetidae</taxon>
        <taxon>Hypocreales</taxon>
        <taxon>Bionectriaceae</taxon>
        <taxon>Emericellopsis</taxon>
    </lineage>
</organism>
<evidence type="ECO:0000259" key="6">
    <source>
        <dbReference type="Pfam" id="PF07859"/>
    </source>
</evidence>
<gene>
    <name evidence="7" type="ORF">F5Z01DRAFT_268793</name>
</gene>
<dbReference type="PANTHER" id="PTHR48081">
    <property type="entry name" value="AB HYDROLASE SUPERFAMILY PROTEIN C4A8.06C"/>
    <property type="match status" value="1"/>
</dbReference>
<dbReference type="Pfam" id="PF07859">
    <property type="entry name" value="Abhydrolase_3"/>
    <property type="match status" value="1"/>
</dbReference>
<name>A0A9P7ZG74_9HYPO</name>
<dbReference type="InterPro" id="IPR029058">
    <property type="entry name" value="AB_hydrolase_fold"/>
</dbReference>
<feature type="active site" evidence="3">
    <location>
        <position position="228"/>
    </location>
</feature>
<feature type="region of interest" description="Disordered" evidence="4">
    <location>
        <begin position="245"/>
        <end position="264"/>
    </location>
</feature>
<evidence type="ECO:0000256" key="3">
    <source>
        <dbReference type="PROSITE-ProRule" id="PRU10038"/>
    </source>
</evidence>
<dbReference type="OrthoDB" id="408631at2759"/>
<dbReference type="EMBL" id="MU251267">
    <property type="protein sequence ID" value="KAG9251528.1"/>
    <property type="molecule type" value="Genomic_DNA"/>
</dbReference>